<reference evidence="6 7" key="1">
    <citation type="journal article" date="2019" name="Emerg. Microbes Infect.">
        <title>Comprehensive subspecies identification of 175 nontuberculous mycobacteria species based on 7547 genomic profiles.</title>
        <authorList>
            <person name="Matsumoto Y."/>
            <person name="Kinjo T."/>
            <person name="Motooka D."/>
            <person name="Nabeya D."/>
            <person name="Jung N."/>
            <person name="Uechi K."/>
            <person name="Horii T."/>
            <person name="Iida T."/>
            <person name="Fujita J."/>
            <person name="Nakamura S."/>
        </authorList>
    </citation>
    <scope>NUCLEOTIDE SEQUENCE [LARGE SCALE GENOMIC DNA]</scope>
    <source>
        <strain evidence="6 7">JCM 18538</strain>
        <plasmid evidence="6">pJCM18538</plasmid>
    </source>
</reference>
<proteinExistence type="predicted"/>
<keyword evidence="6" id="KW-0614">Plasmid</keyword>
<dbReference type="RefSeq" id="WP_163916192.1">
    <property type="nucleotide sequence ID" value="NZ_AP022592.1"/>
</dbReference>
<organism evidence="6 7">
    <name type="scientific">Mycolicibacterium arabiense</name>
    <dbReference type="NCBI Taxonomy" id="1286181"/>
    <lineage>
        <taxon>Bacteria</taxon>
        <taxon>Bacillati</taxon>
        <taxon>Actinomycetota</taxon>
        <taxon>Actinomycetes</taxon>
        <taxon>Mycobacteriales</taxon>
        <taxon>Mycobacteriaceae</taxon>
        <taxon>Mycolicibacterium</taxon>
    </lineage>
</organism>
<evidence type="ECO:0000259" key="5">
    <source>
        <dbReference type="Pfam" id="PF00296"/>
    </source>
</evidence>
<dbReference type="KEGG" id="marz:MARA_01060"/>
<name>A0A7I7RRJ6_9MYCO</name>
<keyword evidence="2" id="KW-0288">FMN</keyword>
<dbReference type="InterPro" id="IPR050172">
    <property type="entry name" value="SsuD_RutA_monooxygenase"/>
</dbReference>
<evidence type="ECO:0000256" key="3">
    <source>
        <dbReference type="ARBA" id="ARBA00023002"/>
    </source>
</evidence>
<evidence type="ECO:0000313" key="7">
    <source>
        <dbReference type="Proteomes" id="UP000467428"/>
    </source>
</evidence>
<dbReference type="Proteomes" id="UP000467428">
    <property type="component" value="Plasmid pJCM18538"/>
</dbReference>
<keyword evidence="4" id="KW-0503">Monooxygenase</keyword>
<keyword evidence="1" id="KW-0285">Flavoprotein</keyword>
<dbReference type="Pfam" id="PF00296">
    <property type="entry name" value="Bac_luciferase"/>
    <property type="match status" value="1"/>
</dbReference>
<dbReference type="EMBL" id="AP022592">
    <property type="protein sequence ID" value="BBY46676.1"/>
    <property type="molecule type" value="Genomic_DNA"/>
</dbReference>
<dbReference type="InterPro" id="IPR036661">
    <property type="entry name" value="Luciferase-like_sf"/>
</dbReference>
<evidence type="ECO:0000256" key="4">
    <source>
        <dbReference type="ARBA" id="ARBA00023033"/>
    </source>
</evidence>
<gene>
    <name evidence="6" type="ORF">MARA_01060</name>
</gene>
<dbReference type="PANTHER" id="PTHR42847">
    <property type="entry name" value="ALKANESULFONATE MONOOXYGENASE"/>
    <property type="match status" value="1"/>
</dbReference>
<evidence type="ECO:0000313" key="6">
    <source>
        <dbReference type="EMBL" id="BBY46676.1"/>
    </source>
</evidence>
<evidence type="ECO:0000256" key="1">
    <source>
        <dbReference type="ARBA" id="ARBA00022630"/>
    </source>
</evidence>
<evidence type="ECO:0000256" key="2">
    <source>
        <dbReference type="ARBA" id="ARBA00022643"/>
    </source>
</evidence>
<dbReference type="GO" id="GO:0008726">
    <property type="term" value="F:alkanesulfonate monooxygenase activity"/>
    <property type="evidence" value="ECO:0007669"/>
    <property type="project" value="TreeGrafter"/>
</dbReference>
<sequence length="318" mass="34795">MTIQMGLQIPNFSYGTGVENIFPSVVAQTREAEDAGFDSVFLMDHFYQLPMLGSLNEPMLEAYTTLAALAGATTRIQLGTLVTGITYRNPALLAKIITTLDVVSAGRAILGTGAGWFEAEHTAYGFEYGTFTDRFERLTEALALIAPMIRGEEAALQGKWYRADSAFTEPRYRGDIPVMLGGSGERKTFRLAARYADHLNIMAPFSELKAKREVLARRCEEIDRDPATLQTSALVIVNVDETASAPEGMEEVAVFGSAPQIAEQLKKRVFDAGIDSVIVNLPLHGHTPGLITEVGKAIHEVLPHRVIPEWTRTALPEV</sequence>
<keyword evidence="7" id="KW-1185">Reference proteome</keyword>
<protein>
    <submittedName>
        <fullName evidence="6">LLM class F420-dependent oxidoreductase</fullName>
    </submittedName>
</protein>
<dbReference type="AlphaFoldDB" id="A0A7I7RRJ6"/>
<dbReference type="GO" id="GO:0046306">
    <property type="term" value="P:alkanesulfonate catabolic process"/>
    <property type="evidence" value="ECO:0007669"/>
    <property type="project" value="TreeGrafter"/>
</dbReference>
<keyword evidence="3" id="KW-0560">Oxidoreductase</keyword>
<dbReference type="PANTHER" id="PTHR42847:SF8">
    <property type="entry name" value="CONSERVED PROTEIN"/>
    <property type="match status" value="1"/>
</dbReference>
<dbReference type="NCBIfam" id="TIGR03560">
    <property type="entry name" value="F420_Rv1855c"/>
    <property type="match status" value="1"/>
</dbReference>
<dbReference type="Gene3D" id="3.20.20.30">
    <property type="entry name" value="Luciferase-like domain"/>
    <property type="match status" value="1"/>
</dbReference>
<accession>A0A7I7RRJ6</accession>
<feature type="domain" description="Luciferase-like" evidence="5">
    <location>
        <begin position="22"/>
        <end position="244"/>
    </location>
</feature>
<dbReference type="SUPFAM" id="SSF51679">
    <property type="entry name" value="Bacterial luciferase-like"/>
    <property type="match status" value="1"/>
</dbReference>
<geneLocation type="plasmid" evidence="6">
    <name>pJCM18538</name>
</geneLocation>
<dbReference type="InterPro" id="IPR019952">
    <property type="entry name" value="F420_OxRdatse_Rv1855c_pred"/>
</dbReference>
<dbReference type="InterPro" id="IPR011251">
    <property type="entry name" value="Luciferase-like_dom"/>
</dbReference>